<dbReference type="EMBL" id="OY731405">
    <property type="protein sequence ID" value="CAJ1972872.1"/>
    <property type="molecule type" value="Genomic_DNA"/>
</dbReference>
<gene>
    <name evidence="1" type="ORF">AYBTSS11_LOCUS24929</name>
</gene>
<evidence type="ECO:0000313" key="2">
    <source>
        <dbReference type="Proteomes" id="UP001189624"/>
    </source>
</evidence>
<evidence type="ECO:0000313" key="1">
    <source>
        <dbReference type="EMBL" id="CAJ1972872.1"/>
    </source>
</evidence>
<keyword evidence="2" id="KW-1185">Reference proteome</keyword>
<dbReference type="Proteomes" id="UP001189624">
    <property type="component" value="Chromosome 8"/>
</dbReference>
<protein>
    <submittedName>
        <fullName evidence="1">Uncharacterized protein</fullName>
    </submittedName>
</protein>
<reference evidence="1" key="1">
    <citation type="submission" date="2023-10" db="EMBL/GenBank/DDBJ databases">
        <authorList>
            <person name="Domelevo Entfellner J.-B."/>
        </authorList>
    </citation>
    <scope>NUCLEOTIDE SEQUENCE</scope>
</reference>
<name>A0AA86TMF8_9FABA</name>
<proteinExistence type="predicted"/>
<dbReference type="Gramene" id="rna-AYBTSS11_LOCUS24929">
    <property type="protein sequence ID" value="CAJ1972872.1"/>
    <property type="gene ID" value="gene-AYBTSS11_LOCUS24929"/>
</dbReference>
<sequence length="85" mass="9648">MREKVESELTERSFVQVSEKVEIDVEPLKARTKVGEISIAWKPIKGVGRAPKRLKIINVEKSVPTINARQSIPKFDPDFDSNNQT</sequence>
<accession>A0AA86TMF8</accession>
<organism evidence="1 2">
    <name type="scientific">Sphenostylis stenocarpa</name>
    <dbReference type="NCBI Taxonomy" id="92480"/>
    <lineage>
        <taxon>Eukaryota</taxon>
        <taxon>Viridiplantae</taxon>
        <taxon>Streptophyta</taxon>
        <taxon>Embryophyta</taxon>
        <taxon>Tracheophyta</taxon>
        <taxon>Spermatophyta</taxon>
        <taxon>Magnoliopsida</taxon>
        <taxon>eudicotyledons</taxon>
        <taxon>Gunneridae</taxon>
        <taxon>Pentapetalae</taxon>
        <taxon>rosids</taxon>
        <taxon>fabids</taxon>
        <taxon>Fabales</taxon>
        <taxon>Fabaceae</taxon>
        <taxon>Papilionoideae</taxon>
        <taxon>50 kb inversion clade</taxon>
        <taxon>NPAAA clade</taxon>
        <taxon>indigoferoid/millettioid clade</taxon>
        <taxon>Phaseoleae</taxon>
        <taxon>Sphenostylis</taxon>
    </lineage>
</organism>
<dbReference type="AlphaFoldDB" id="A0AA86TMF8"/>